<dbReference type="Pfam" id="PF00512">
    <property type="entry name" value="HisKA"/>
    <property type="match status" value="1"/>
</dbReference>
<accession>A0A5S9N384</accession>
<dbReference type="CDD" id="cd17546">
    <property type="entry name" value="REC_hyHK_CKI1_RcsC-like"/>
    <property type="match status" value="1"/>
</dbReference>
<dbReference type="InterPro" id="IPR050956">
    <property type="entry name" value="2C_system_His_kinase"/>
</dbReference>
<evidence type="ECO:0000256" key="5">
    <source>
        <dbReference type="PROSITE-ProRule" id="PRU00169"/>
    </source>
</evidence>
<dbReference type="AlphaFoldDB" id="A0A5S9N384"/>
<dbReference type="SMART" id="SM00387">
    <property type="entry name" value="HATPase_c"/>
    <property type="match status" value="1"/>
</dbReference>
<dbReference type="Gene3D" id="3.30.450.40">
    <property type="match status" value="1"/>
</dbReference>
<dbReference type="SMART" id="SM00388">
    <property type="entry name" value="HisKA"/>
    <property type="match status" value="1"/>
</dbReference>
<keyword evidence="4" id="KW-0902">Two-component regulatory system</keyword>
<keyword evidence="8" id="KW-0808">Transferase</keyword>
<evidence type="ECO:0000259" key="7">
    <source>
        <dbReference type="PROSITE" id="PS50110"/>
    </source>
</evidence>
<dbReference type="Gene3D" id="1.10.287.130">
    <property type="match status" value="1"/>
</dbReference>
<dbReference type="InterPro" id="IPR003594">
    <property type="entry name" value="HATPase_dom"/>
</dbReference>
<dbReference type="EMBL" id="CACSIO010000001">
    <property type="protein sequence ID" value="CAA0084298.1"/>
    <property type="molecule type" value="Genomic_DNA"/>
</dbReference>
<dbReference type="Gene3D" id="3.40.50.2300">
    <property type="match status" value="1"/>
</dbReference>
<dbReference type="GO" id="GO:0000155">
    <property type="term" value="F:phosphorelay sensor kinase activity"/>
    <property type="evidence" value="ECO:0007669"/>
    <property type="project" value="InterPro"/>
</dbReference>
<reference evidence="8 9" key="1">
    <citation type="submission" date="2019-11" db="EMBL/GenBank/DDBJ databases">
        <authorList>
            <person name="Holert J."/>
        </authorList>
    </citation>
    <scope>NUCLEOTIDE SEQUENCE [LARGE SCALE GENOMIC DNA]</scope>
    <source>
        <strain evidence="8">SB11_3</strain>
    </source>
</reference>
<dbReference type="Pfam" id="PF02518">
    <property type="entry name" value="HATPase_c"/>
    <property type="match status" value="1"/>
</dbReference>
<organism evidence="8 9">
    <name type="scientific">BD1-7 clade bacterium</name>
    <dbReference type="NCBI Taxonomy" id="2029982"/>
    <lineage>
        <taxon>Bacteria</taxon>
        <taxon>Pseudomonadati</taxon>
        <taxon>Pseudomonadota</taxon>
        <taxon>Gammaproteobacteria</taxon>
        <taxon>Cellvibrionales</taxon>
        <taxon>Spongiibacteraceae</taxon>
        <taxon>BD1-7 clade</taxon>
    </lineage>
</organism>
<keyword evidence="3 5" id="KW-0597">Phosphoprotein</keyword>
<dbReference type="Gene3D" id="3.30.565.10">
    <property type="entry name" value="Histidine kinase-like ATPase, C-terminal domain"/>
    <property type="match status" value="1"/>
</dbReference>
<evidence type="ECO:0000313" key="8">
    <source>
        <dbReference type="EMBL" id="CAA0084298.1"/>
    </source>
</evidence>
<dbReference type="InterPro" id="IPR005467">
    <property type="entry name" value="His_kinase_dom"/>
</dbReference>
<evidence type="ECO:0000259" key="6">
    <source>
        <dbReference type="PROSITE" id="PS50109"/>
    </source>
</evidence>
<evidence type="ECO:0000313" key="9">
    <source>
        <dbReference type="Proteomes" id="UP000441399"/>
    </source>
</evidence>
<dbReference type="SUPFAM" id="SSF55781">
    <property type="entry name" value="GAF domain-like"/>
    <property type="match status" value="1"/>
</dbReference>
<dbReference type="SUPFAM" id="SSF55874">
    <property type="entry name" value="ATPase domain of HSP90 chaperone/DNA topoisomerase II/histidine kinase"/>
    <property type="match status" value="1"/>
</dbReference>
<keyword evidence="9" id="KW-1185">Reference proteome</keyword>
<feature type="domain" description="Histidine kinase" evidence="6">
    <location>
        <begin position="167"/>
        <end position="386"/>
    </location>
</feature>
<dbReference type="PROSITE" id="PS50110">
    <property type="entry name" value="RESPONSE_REGULATORY"/>
    <property type="match status" value="1"/>
</dbReference>
<dbReference type="PANTHER" id="PTHR43719">
    <property type="entry name" value="TWO-COMPONENT HISTIDINE KINASE"/>
    <property type="match status" value="1"/>
</dbReference>
<dbReference type="InterPro" id="IPR001789">
    <property type="entry name" value="Sig_transdc_resp-reg_receiver"/>
</dbReference>
<dbReference type="InterPro" id="IPR003661">
    <property type="entry name" value="HisK_dim/P_dom"/>
</dbReference>
<evidence type="ECO:0000256" key="3">
    <source>
        <dbReference type="ARBA" id="ARBA00022553"/>
    </source>
</evidence>
<comment type="catalytic activity">
    <reaction evidence="1">
        <text>ATP + protein L-histidine = ADP + protein N-phospho-L-histidine.</text>
        <dbReference type="EC" id="2.7.13.3"/>
    </reaction>
</comment>
<dbReference type="CDD" id="cd00082">
    <property type="entry name" value="HisKA"/>
    <property type="match status" value="1"/>
</dbReference>
<dbReference type="InterPro" id="IPR004358">
    <property type="entry name" value="Sig_transdc_His_kin-like_C"/>
</dbReference>
<dbReference type="SMART" id="SM00448">
    <property type="entry name" value="REC"/>
    <property type="match status" value="1"/>
</dbReference>
<evidence type="ECO:0000256" key="1">
    <source>
        <dbReference type="ARBA" id="ARBA00000085"/>
    </source>
</evidence>
<feature type="modified residue" description="4-aspartylphosphate" evidence="5">
    <location>
        <position position="461"/>
    </location>
</feature>
<sequence length="543" mass="60346">MYFDASTLRQNDFISRLGKWQSTLDVMTACYDAVSGVITQYTADSFKVAVCNDTNQIDIDVGDSISCELNVFCRKVVFDEKDLYIPDALQDSYWDDNPLVQSGIVSYYGTLIRWPDGAPFGTLCIMDRKPTDYDPKFLQLIDSFRSLIEADLELLIRFYRKSEFVSSLSHEIRSPMNGIIGMAEALLIEPLSETQRQKAQIIRDCSMDMLTLLNDVLDMAKIEAGKFTLEPEVFDVKRLLSSTQALWHQRASDRGLELRIDLADEIPPYLFGDLQKLRQIIFNLLSNSIKFTDEGYVCLRLKSQPMGRQKCLLLVEIEDTGVGMDEMTRKQIFQPFYQGATPKQSLGTGLGLSICQNMIEIMGGDIGADSLPGRGSCFYLSVPMQLPDARGDTHDVDGGRIVDRYMKLKDKRVLVVDDSPVNLQVADVLLGSLGCQPVLADSADMALLQIKAQRFDIVMMDVVMPDTDGFAATALIRALGGWCTEVPIIAVTANALGDMHEVCAAADMNGYLPKPVTIESLKAALESVVCLQREPPKPKAQQG</sequence>
<dbReference type="Pfam" id="PF00072">
    <property type="entry name" value="Response_reg"/>
    <property type="match status" value="1"/>
</dbReference>
<dbReference type="PANTHER" id="PTHR43719:SF28">
    <property type="entry name" value="PEROXIDE STRESS-ACTIVATED HISTIDINE KINASE MAK1-RELATED"/>
    <property type="match status" value="1"/>
</dbReference>
<dbReference type="InterPro" id="IPR011006">
    <property type="entry name" value="CheY-like_superfamily"/>
</dbReference>
<dbReference type="SUPFAM" id="SSF52172">
    <property type="entry name" value="CheY-like"/>
    <property type="match status" value="1"/>
</dbReference>
<evidence type="ECO:0000256" key="2">
    <source>
        <dbReference type="ARBA" id="ARBA00012438"/>
    </source>
</evidence>
<dbReference type="CDD" id="cd16922">
    <property type="entry name" value="HATPase_EvgS-ArcB-TorS-like"/>
    <property type="match status" value="1"/>
</dbReference>
<proteinExistence type="predicted"/>
<name>A0A5S9N384_9GAMM</name>
<dbReference type="EC" id="2.7.13.3" evidence="2"/>
<dbReference type="InterPro" id="IPR036097">
    <property type="entry name" value="HisK_dim/P_sf"/>
</dbReference>
<evidence type="ECO:0000256" key="4">
    <source>
        <dbReference type="ARBA" id="ARBA00023012"/>
    </source>
</evidence>
<gene>
    <name evidence="8" type="primary">torS</name>
    <name evidence="8" type="ORF">OPDIPICF_00655</name>
</gene>
<feature type="domain" description="Response regulatory" evidence="7">
    <location>
        <begin position="412"/>
        <end position="529"/>
    </location>
</feature>
<dbReference type="SUPFAM" id="SSF47384">
    <property type="entry name" value="Homodimeric domain of signal transducing histidine kinase"/>
    <property type="match status" value="1"/>
</dbReference>
<dbReference type="FunFam" id="3.30.565.10:FF:000010">
    <property type="entry name" value="Sensor histidine kinase RcsC"/>
    <property type="match status" value="1"/>
</dbReference>
<dbReference type="PRINTS" id="PR00344">
    <property type="entry name" value="BCTRLSENSOR"/>
</dbReference>
<dbReference type="InterPro" id="IPR029016">
    <property type="entry name" value="GAF-like_dom_sf"/>
</dbReference>
<protein>
    <recommendedName>
        <fullName evidence="2">histidine kinase</fullName>
        <ecNumber evidence="2">2.7.13.3</ecNumber>
    </recommendedName>
</protein>
<dbReference type="OrthoDB" id="6187449at2"/>
<dbReference type="PROSITE" id="PS50109">
    <property type="entry name" value="HIS_KIN"/>
    <property type="match status" value="1"/>
</dbReference>
<dbReference type="Proteomes" id="UP000441399">
    <property type="component" value="Unassembled WGS sequence"/>
</dbReference>
<dbReference type="InterPro" id="IPR036890">
    <property type="entry name" value="HATPase_C_sf"/>
</dbReference>